<feature type="binding site" evidence="9">
    <location>
        <position position="219"/>
    </location>
    <ligand>
        <name>1-deoxy-D-xylulose 5-phosphate</name>
        <dbReference type="ChEBI" id="CHEBI:57792"/>
    </ligand>
</feature>
<keyword evidence="9" id="KW-0460">Magnesium</keyword>
<comment type="caution">
    <text evidence="9">Lacks conserved residue(s) required for the propagation of feature annotation.</text>
</comment>
<dbReference type="SUPFAM" id="SSF69055">
    <property type="entry name" value="1-deoxy-D-xylulose-5-phosphate reductoisomerase, C-terminal domain"/>
    <property type="match status" value="1"/>
</dbReference>
<dbReference type="PANTHER" id="PTHR30525">
    <property type="entry name" value="1-DEOXY-D-XYLULOSE 5-PHOSPHATE REDUCTOISOMERASE"/>
    <property type="match status" value="1"/>
</dbReference>
<dbReference type="NCBIfam" id="TIGR00243">
    <property type="entry name" value="Dxr"/>
    <property type="match status" value="1"/>
</dbReference>
<dbReference type="SUPFAM" id="SSF51735">
    <property type="entry name" value="NAD(P)-binding Rossmann-fold domains"/>
    <property type="match status" value="1"/>
</dbReference>
<feature type="binding site" evidence="9">
    <location>
        <position position="153"/>
    </location>
    <ligand>
        <name>1-deoxy-D-xylulose 5-phosphate</name>
        <dbReference type="ChEBI" id="CHEBI:57792"/>
    </ligand>
</feature>
<dbReference type="Gene3D" id="3.40.50.720">
    <property type="entry name" value="NAD(P)-binding Rossmann-like Domain"/>
    <property type="match status" value="1"/>
</dbReference>
<protein>
    <recommendedName>
        <fullName evidence="9">1-deoxy-D-xylulose 5-phosphate reductoisomerase</fullName>
        <shortName evidence="9">DXP reductoisomerase</shortName>
        <ecNumber evidence="9">1.1.1.267</ecNumber>
    </recommendedName>
    <alternativeName>
        <fullName evidence="9">1-deoxyxylulose-5-phosphate reductoisomerase</fullName>
    </alternativeName>
    <alternativeName>
        <fullName evidence="9">2-C-methyl-D-erythritol 4-phosphate synthase</fullName>
    </alternativeName>
</protein>
<dbReference type="NCBIfam" id="NF003938">
    <property type="entry name" value="PRK05447.1-1"/>
    <property type="match status" value="1"/>
</dbReference>
<feature type="domain" description="1-deoxy-D-xylulose 5-phosphate reductoisomerase N-terminal" evidence="10">
    <location>
        <begin position="4"/>
        <end position="133"/>
    </location>
</feature>
<dbReference type="Gene3D" id="1.10.1740.10">
    <property type="match status" value="1"/>
</dbReference>
<dbReference type="UniPathway" id="UPA00056">
    <property type="reaction ID" value="UER00092"/>
</dbReference>
<keyword evidence="3 9" id="KW-0479">Metal-binding</keyword>
<dbReference type="InterPro" id="IPR036169">
    <property type="entry name" value="DXPR_C_sf"/>
</dbReference>
<dbReference type="PANTHER" id="PTHR30525:SF0">
    <property type="entry name" value="1-DEOXY-D-XYLULOSE 5-PHOSPHATE REDUCTOISOMERASE, CHLOROPLASTIC"/>
    <property type="match status" value="1"/>
</dbReference>
<dbReference type="STRING" id="314278.NB231_01314"/>
<comment type="function">
    <text evidence="9">Catalyzes the NADPH-dependent rearrangement and reduction of 1-deoxy-D-xylulose-5-phosphate (DXP) to 2-C-methyl-D-erythritol 4-phosphate (MEP).</text>
</comment>
<dbReference type="EC" id="1.1.1.267" evidence="9"/>
<dbReference type="NCBIfam" id="NF009114">
    <property type="entry name" value="PRK12464.1"/>
    <property type="match status" value="1"/>
</dbReference>
<feature type="binding site" evidence="9">
    <location>
        <position position="224"/>
    </location>
    <ligand>
        <name>1-deoxy-D-xylulose 5-phosphate</name>
        <dbReference type="ChEBI" id="CHEBI:57792"/>
    </ligand>
</feature>
<organism evidence="13 14">
    <name type="scientific">Nitrococcus mobilis Nb-231</name>
    <dbReference type="NCBI Taxonomy" id="314278"/>
    <lineage>
        <taxon>Bacteria</taxon>
        <taxon>Pseudomonadati</taxon>
        <taxon>Pseudomonadota</taxon>
        <taxon>Gammaproteobacteria</taxon>
        <taxon>Chromatiales</taxon>
        <taxon>Ectothiorhodospiraceae</taxon>
        <taxon>Nitrococcus</taxon>
    </lineage>
</organism>
<feature type="binding site" evidence="9">
    <location>
        <position position="126"/>
    </location>
    <ligand>
        <name>1-deoxy-D-xylulose 5-phosphate</name>
        <dbReference type="ChEBI" id="CHEBI:57792"/>
    </ligand>
</feature>
<dbReference type="eggNOG" id="COG0743">
    <property type="taxonomic scope" value="Bacteria"/>
</dbReference>
<keyword evidence="7 9" id="KW-0414">Isoprene biosynthesis</keyword>
<feature type="binding site" evidence="9">
    <location>
        <position position="228"/>
    </location>
    <ligand>
        <name>1-deoxy-D-xylulose 5-phosphate</name>
        <dbReference type="ChEBI" id="CHEBI:57792"/>
    </ligand>
</feature>
<dbReference type="InterPro" id="IPR003821">
    <property type="entry name" value="DXP_reductoisomerase"/>
</dbReference>
<comment type="cofactor">
    <cofactor evidence="9">
        <name>Mg(2+)</name>
        <dbReference type="ChEBI" id="CHEBI:18420"/>
    </cofactor>
    <cofactor evidence="9">
        <name>Mn(2+)</name>
        <dbReference type="ChEBI" id="CHEBI:29035"/>
    </cofactor>
</comment>
<evidence type="ECO:0000256" key="9">
    <source>
        <dbReference type="HAMAP-Rule" id="MF_00183"/>
    </source>
</evidence>
<accession>A4BS28</accession>
<dbReference type="GO" id="GO:0070402">
    <property type="term" value="F:NADPH binding"/>
    <property type="evidence" value="ECO:0007669"/>
    <property type="project" value="InterPro"/>
</dbReference>
<dbReference type="GO" id="GO:0051484">
    <property type="term" value="P:isopentenyl diphosphate biosynthetic process, methylerythritol 4-phosphate pathway involved in terpenoid biosynthetic process"/>
    <property type="evidence" value="ECO:0007669"/>
    <property type="project" value="TreeGrafter"/>
</dbReference>
<feature type="binding site" evidence="9">
    <location>
        <position position="151"/>
    </location>
    <ligand>
        <name>Mn(2+)</name>
        <dbReference type="ChEBI" id="CHEBI:29035"/>
    </ligand>
</feature>
<feature type="binding site" evidence="9">
    <location>
        <position position="37"/>
    </location>
    <ligand>
        <name>NADPH</name>
        <dbReference type="ChEBI" id="CHEBI:57783"/>
    </ligand>
</feature>
<dbReference type="InterPro" id="IPR013512">
    <property type="entry name" value="DXP_reductoisomerase_N"/>
</dbReference>
<feature type="binding site" evidence="9">
    <location>
        <position position="183"/>
    </location>
    <ligand>
        <name>1-deoxy-D-xylulose 5-phosphate</name>
        <dbReference type="ChEBI" id="CHEBI:57792"/>
    </ligand>
</feature>
<gene>
    <name evidence="9" type="primary">dxr</name>
    <name evidence="13" type="ORF">NB231_01314</name>
</gene>
<dbReference type="InterPro" id="IPR036291">
    <property type="entry name" value="NAD(P)-bd_dom_sf"/>
</dbReference>
<dbReference type="AlphaFoldDB" id="A4BS28"/>
<dbReference type="GO" id="GO:0016853">
    <property type="term" value="F:isomerase activity"/>
    <property type="evidence" value="ECO:0007669"/>
    <property type="project" value="UniProtKB-KW"/>
</dbReference>
<proteinExistence type="inferred from homology"/>
<comment type="catalytic activity">
    <reaction evidence="8">
        <text>2-C-methyl-D-erythritol 4-phosphate + NADP(+) = 1-deoxy-D-xylulose 5-phosphate + NADPH + H(+)</text>
        <dbReference type="Rhea" id="RHEA:13717"/>
        <dbReference type="ChEBI" id="CHEBI:15378"/>
        <dbReference type="ChEBI" id="CHEBI:57783"/>
        <dbReference type="ChEBI" id="CHEBI:57792"/>
        <dbReference type="ChEBI" id="CHEBI:58262"/>
        <dbReference type="ChEBI" id="CHEBI:58349"/>
        <dbReference type="EC" id="1.1.1.267"/>
    </reaction>
    <physiologicalReaction direction="right-to-left" evidence="8">
        <dbReference type="Rhea" id="RHEA:13719"/>
    </physiologicalReaction>
</comment>
<dbReference type="Proteomes" id="UP000003374">
    <property type="component" value="Unassembled WGS sequence"/>
</dbReference>
<evidence type="ECO:0000256" key="1">
    <source>
        <dbReference type="ARBA" id="ARBA00005094"/>
    </source>
</evidence>
<feature type="binding site" evidence="9">
    <location>
        <position position="152"/>
    </location>
    <ligand>
        <name>1-deoxy-D-xylulose 5-phosphate</name>
        <dbReference type="ChEBI" id="CHEBI:57792"/>
    </ligand>
</feature>
<evidence type="ECO:0000259" key="10">
    <source>
        <dbReference type="Pfam" id="PF02670"/>
    </source>
</evidence>
<sequence length="397" mass="42497">MQRITILGASGSIGVNTLDVIARHPQHFEIFALAANRAVDRLFEQCQRFQPRYAVLADEQAAATLRARLSERSGCSTQVLGGTEALIDVAGASEVDCVVAGIVGSAGLLPTLAAARGGKRILLANKEALVMAGALFLTEAKRNGATLVPVDSEHNAVYQCLPPEFGQRPLLELGVRRILLTASGGPFRCRPLAELQWVTPAEACAHPNWVMGRKISVDSATLMNKGLELIEACLLFDVGPDCVEAVIHPQSIVHSLVEYVDGSVLAQLGNPDMRTPLAHALATPGRLASGTRPLDLLNVGRLEFEAPDHRRFPCLGLAYQAMQAGESTPAILNAANEVAVGAFLQERIQFTAIPAVIESTLESVTAEVIEDLDQLLAMDRCSRRAAQHAVEAWAGRR</sequence>
<feature type="binding site" evidence="9">
    <location>
        <position position="153"/>
    </location>
    <ligand>
        <name>Mn(2+)</name>
        <dbReference type="ChEBI" id="CHEBI:29035"/>
    </ligand>
</feature>
<dbReference type="PIRSF" id="PIRSF006205">
    <property type="entry name" value="Dxp_reductismrs"/>
    <property type="match status" value="1"/>
</dbReference>
<keyword evidence="4 9" id="KW-0521">NADP</keyword>
<evidence type="ECO:0000256" key="5">
    <source>
        <dbReference type="ARBA" id="ARBA00023002"/>
    </source>
</evidence>
<dbReference type="OrthoDB" id="9806546at2"/>
<feature type="binding site" evidence="9">
    <location>
        <position position="212"/>
    </location>
    <ligand>
        <name>NADPH</name>
        <dbReference type="ChEBI" id="CHEBI:57783"/>
    </ligand>
</feature>
<keyword evidence="6 9" id="KW-0464">Manganese</keyword>
<feature type="binding site" evidence="9">
    <location>
        <position position="12"/>
    </location>
    <ligand>
        <name>NADPH</name>
        <dbReference type="ChEBI" id="CHEBI:57783"/>
    </ligand>
</feature>
<feature type="domain" description="1-deoxy-D-xylulose 5-phosphate reductoisomerase C-terminal" evidence="11">
    <location>
        <begin position="147"/>
        <end position="236"/>
    </location>
</feature>
<evidence type="ECO:0000256" key="3">
    <source>
        <dbReference type="ARBA" id="ARBA00022723"/>
    </source>
</evidence>
<feature type="binding site" evidence="9">
    <location>
        <position position="228"/>
    </location>
    <ligand>
        <name>Mn(2+)</name>
        <dbReference type="ChEBI" id="CHEBI:29035"/>
    </ligand>
</feature>
<name>A4BS28_9GAMM</name>
<comment type="pathway">
    <text evidence="1 9">Isoprenoid biosynthesis; isopentenyl diphosphate biosynthesis via DXP pathway; isopentenyl diphosphate from 1-deoxy-D-xylulose 5-phosphate: step 1/6.</text>
</comment>
<dbReference type="FunFam" id="3.40.50.720:FF:000045">
    <property type="entry name" value="1-deoxy-D-xylulose 5-phosphate reductoisomerase"/>
    <property type="match status" value="1"/>
</dbReference>
<feature type="binding site" evidence="9">
    <location>
        <position position="125"/>
    </location>
    <ligand>
        <name>NADPH</name>
        <dbReference type="ChEBI" id="CHEBI:57783"/>
    </ligand>
</feature>
<dbReference type="EMBL" id="AAOF01000008">
    <property type="protein sequence ID" value="EAR21507.1"/>
    <property type="molecule type" value="Genomic_DNA"/>
</dbReference>
<reference evidence="13 14" key="1">
    <citation type="submission" date="2006-02" db="EMBL/GenBank/DDBJ databases">
        <authorList>
            <person name="Waterbury J."/>
            <person name="Ferriera S."/>
            <person name="Johnson J."/>
            <person name="Kravitz S."/>
            <person name="Halpern A."/>
            <person name="Remington K."/>
            <person name="Beeson K."/>
            <person name="Tran B."/>
            <person name="Rogers Y.-H."/>
            <person name="Friedman R."/>
            <person name="Venter J.C."/>
        </authorList>
    </citation>
    <scope>NUCLEOTIDE SEQUENCE [LARGE SCALE GENOMIC DNA]</scope>
    <source>
        <strain evidence="13 14">Nb-231</strain>
    </source>
</reference>
<feature type="binding site" evidence="9">
    <location>
        <position position="206"/>
    </location>
    <ligand>
        <name>1-deoxy-D-xylulose 5-phosphate</name>
        <dbReference type="ChEBI" id="CHEBI:57792"/>
    </ligand>
</feature>
<dbReference type="InterPro" id="IPR026877">
    <property type="entry name" value="DXPR_C"/>
</dbReference>
<dbReference type="Pfam" id="PF08436">
    <property type="entry name" value="DXP_redisom_C"/>
    <property type="match status" value="1"/>
</dbReference>
<comment type="similarity">
    <text evidence="2 9">Belongs to the DXR family.</text>
</comment>
<dbReference type="Pfam" id="PF02670">
    <property type="entry name" value="DXP_reductoisom"/>
    <property type="match status" value="1"/>
</dbReference>
<evidence type="ECO:0000259" key="12">
    <source>
        <dbReference type="Pfam" id="PF13288"/>
    </source>
</evidence>
<evidence type="ECO:0000256" key="6">
    <source>
        <dbReference type="ARBA" id="ARBA00023211"/>
    </source>
</evidence>
<dbReference type="InterPro" id="IPR013644">
    <property type="entry name" value="DXP_reductoisomerase_C"/>
</dbReference>
<feature type="binding site" evidence="9">
    <location>
        <position position="225"/>
    </location>
    <ligand>
        <name>1-deoxy-D-xylulose 5-phosphate</name>
        <dbReference type="ChEBI" id="CHEBI:57792"/>
    </ligand>
</feature>
<feature type="binding site" evidence="9">
    <location>
        <position position="13"/>
    </location>
    <ligand>
        <name>NADPH</name>
        <dbReference type="ChEBI" id="CHEBI:57783"/>
    </ligand>
</feature>
<evidence type="ECO:0000313" key="13">
    <source>
        <dbReference type="EMBL" id="EAR21507.1"/>
    </source>
</evidence>
<keyword evidence="5 9" id="KW-0560">Oxidoreductase</keyword>
<evidence type="ECO:0000259" key="11">
    <source>
        <dbReference type="Pfam" id="PF08436"/>
    </source>
</evidence>
<dbReference type="HAMAP" id="MF_00183">
    <property type="entry name" value="DXP_reductoisom"/>
    <property type="match status" value="1"/>
</dbReference>
<dbReference type="Pfam" id="PF13288">
    <property type="entry name" value="DXPR_C"/>
    <property type="match status" value="1"/>
</dbReference>
<keyword evidence="13" id="KW-0413">Isomerase</keyword>
<evidence type="ECO:0000256" key="4">
    <source>
        <dbReference type="ARBA" id="ARBA00022857"/>
    </source>
</evidence>
<dbReference type="GO" id="GO:0030604">
    <property type="term" value="F:1-deoxy-D-xylulose-5-phosphate reductoisomerase activity"/>
    <property type="evidence" value="ECO:0007669"/>
    <property type="project" value="UniProtKB-UniRule"/>
</dbReference>
<feature type="binding site" evidence="9">
    <location>
        <position position="11"/>
    </location>
    <ligand>
        <name>NADPH</name>
        <dbReference type="ChEBI" id="CHEBI:57783"/>
    </ligand>
</feature>
<dbReference type="SUPFAM" id="SSF55347">
    <property type="entry name" value="Glyceraldehyde-3-phosphate dehydrogenase-like, C-terminal domain"/>
    <property type="match status" value="1"/>
</dbReference>
<feature type="binding site" evidence="9">
    <location>
        <position position="127"/>
    </location>
    <ligand>
        <name>NADPH</name>
        <dbReference type="ChEBI" id="CHEBI:57783"/>
    </ligand>
</feature>
<comment type="caution">
    <text evidence="13">The sequence shown here is derived from an EMBL/GenBank/DDBJ whole genome shotgun (WGS) entry which is preliminary data.</text>
</comment>
<feature type="domain" description="DXP reductoisomerase C-terminal" evidence="12">
    <location>
        <begin position="268"/>
        <end position="384"/>
    </location>
</feature>
<evidence type="ECO:0000256" key="8">
    <source>
        <dbReference type="ARBA" id="ARBA00048543"/>
    </source>
</evidence>
<evidence type="ECO:0000313" key="14">
    <source>
        <dbReference type="Proteomes" id="UP000003374"/>
    </source>
</evidence>
<keyword evidence="14" id="KW-1185">Reference proteome</keyword>
<dbReference type="GO" id="GO:0030145">
    <property type="term" value="F:manganese ion binding"/>
    <property type="evidence" value="ECO:0007669"/>
    <property type="project" value="TreeGrafter"/>
</dbReference>
<evidence type="ECO:0000256" key="7">
    <source>
        <dbReference type="ARBA" id="ARBA00023229"/>
    </source>
</evidence>
<dbReference type="HOGENOM" id="CLU_035714_4_0_6"/>
<evidence type="ECO:0000256" key="2">
    <source>
        <dbReference type="ARBA" id="ARBA00006825"/>
    </source>
</evidence>
<dbReference type="RefSeq" id="WP_004999128.1">
    <property type="nucleotide sequence ID" value="NZ_CH672427.1"/>
</dbReference>